<evidence type="ECO:0000256" key="2">
    <source>
        <dbReference type="ARBA" id="ARBA00022441"/>
    </source>
</evidence>
<evidence type="ECO:0000256" key="17">
    <source>
        <dbReference type="SAM" id="SignalP"/>
    </source>
</evidence>
<dbReference type="SMART" id="SM00179">
    <property type="entry name" value="EGF_CA"/>
    <property type="match status" value="2"/>
</dbReference>
<dbReference type="SMART" id="SM00180">
    <property type="entry name" value="EGF_Lam"/>
    <property type="match status" value="5"/>
</dbReference>
<dbReference type="EMBL" id="UFQS01000215">
    <property type="protein sequence ID" value="SSX01456.1"/>
    <property type="molecule type" value="Genomic_DNA"/>
</dbReference>
<dbReference type="SUPFAM" id="SSF49854">
    <property type="entry name" value="Spermadhesin, CUB domain"/>
    <property type="match status" value="2"/>
</dbReference>
<evidence type="ECO:0000259" key="18">
    <source>
        <dbReference type="PROSITE" id="PS01180"/>
    </source>
</evidence>
<feature type="domain" description="EGF-like" evidence="19">
    <location>
        <begin position="1163"/>
        <end position="1204"/>
    </location>
</feature>
<evidence type="ECO:0000256" key="9">
    <source>
        <dbReference type="ARBA" id="ARBA00023136"/>
    </source>
</evidence>
<evidence type="ECO:0000256" key="15">
    <source>
        <dbReference type="SAM" id="MobiDB-lite"/>
    </source>
</evidence>
<evidence type="ECO:0000259" key="20">
    <source>
        <dbReference type="PROSITE" id="PS50027"/>
    </source>
</evidence>
<dbReference type="SUPFAM" id="SSF117281">
    <property type="entry name" value="Kelch motif"/>
    <property type="match status" value="4"/>
</dbReference>
<proteinExistence type="predicted"/>
<keyword evidence="5 17" id="KW-0732">Signal</keyword>
<sequence>MGSQENVFNHSFSYVFTITIILLASTFDPSSQQSCDKTRKVFTKSWGELSDSDGTTNYTKDSHCEWLIRAKNTSQFITLKFRSIFTECAYDYIFVFDGDSYSTSTLLGSFSGKTEPQPIVASSGSMLILLYSDTNYVLDGFKAEYSITNCPNNCSSHGKCVNHKCICSGNWIGDDCNRNMCPEKCHVNDNQGKCMKERCQCSHEYSGKSCSLKKDNPISNEYHWLSDSYDGFYPRASHSAIYNEKTDSLYVFGGYDLKNVMDSLQIYRFDKSQWENEYGMKLKNTQSRDKIDTTLLRAVLDSTDESSMFGLKDRSLFKNILLSVSDSEIKLRRARSNLNNTTINTENFDQIIEGPRPGPRYGHAASENEDGFILYGGKTASGKLSNELWFFNVSASKGSQWSLRAVNSVVKPPALVRHTLTLAKDYLYLFGGSTSSGDFSSRMFKIKLSNPYDEQWIEVKCRGGKSLDVRVVAHTTVFYEPINSLLVYGGITTGVARFSKLSDRMFAFNLETQYWAEILYPRTYLRDSYVPRERAFHTSVISGNYLIIFGGYSHRHNKEEICYDNQIYLYHLGCHTWTHPDVLGHATNNSRYPKRQGVFAHASALRQNTLLLVGGYHGSVNGDLLAYTIPPMIYESQDPESKCHNYQQNECLSNTDCGWCSADSTCYGRTVGANCTTNLQTTRCPGICQSLGDCQSCLILGKSASSKKYSSVAQKLGLDKCTWCVQNARCHHKDDYGICGEDTPSLDVGWWGKQGIEITKAEECTQKDKRPGLTLLRYLYPVDFNMPDAISIINATMVDFNLPATSTQTEQLFSGEIVTRLLGYIRPPENWKNSGEKLWVCSSYSQAELKIGLKDSKHQKLAANITTDQTSCVQADWSALEPGKIFIDLQAKRSMTSQNQAHSKIGLQHNRTNDGARAFTFEYLEPFSNDTCSFYTNCLHCLSSSSCAWCDLTETCVSRNLDQKQSCSIGDEFQYLTLHSTKCKNCSNFINCEDCVNTTNSCEWWVEDARCARRGRSLRAAKKLKDCPAPCYLRNDCSSCLNDPGRCVWCKSTQTCFSFSVYTSEYQFGMCREWLDQVTYMISSHTPQEGLPIIDQNAQKCRSCSSYSNCSSCLKVLNCGWCYDKDNPIDGKCLNGDFNTTSLECSVVLNKTDVEFTYAQCPDVDECGLGIHDCHMEATCNNTHGSYQCQCRKGFIGDGKTNCTKTCFEECIHGICSGPPEYVCNCKLGWTGIDCSINCGCNNHSTCEQGAGKCDKCQHFTEGEYCERCRPGSFGNATSSLGCIECDCNSHGNITLGVCEPITGECFCQDNTGGLHCEICNSEYYGDPRDGGQCYLECAPRNILHTGQKQGLGSYQSFQPAWGGLETRECLWIISPKSEALHGNYIIRLEVEKLETNVSCSRNAIYVYDGLPDLTGVAQQKQLLAVLCNEDHIPKAIEGKSGHLTVFYKQSVHGQGFNAIYYVDSCISDTCKFPYICDSNGKCVCQEGFTGPNCTIEKCPKNCYHEYDQGICDMNYGRCLCKEGYGDIDCSKEIRNFNLMFTELFNSQHLSDNLEHLRKTIPRFGHSLVCDRRGSLWMFGGYSMAIGPLNDIRQFDTKNNTWLQVTVDFLPEDKMPEGRYFHAAEIIWGKQAIYIYGGLTEPKKHKYERALDDFWKFSLQTQRWESVEVQGDMRPPPLCLHTMTLVKDFDKDYIILIGGLSFEHGFNKDVWMFNLTDSKWLKVISKGAISSILFGHSTVFHSLSQALYVYGGYRYEDNKTVMSNKLLVLDYKTFTWSELPPFYELNRPNELRGRFGHSAISTDTYMVIYGGQTTPFNGSDILLVYNYLCNQWIKLTEDTDIIGEVPINTYGQAMTIDIDSESIYVVGGWDGSNNGRVIKINIPNDICSLWSRSKYMCRHYMGCSFCAVKPMMELGSHCYSNGNLGVCNNHNSTLIFNPGANCDLEWISRRNCSSFTTCSSCLASWPMHDEKSPACQWFENEDQSKCVSTSLINCTENNDKCAVTPLTNVYHCPSLQCLANDCDSCNSLEHCVWVFDGQTHQCINSSLVTKKKVDIIDVCPAKCNAHKDCSTCLRALSSDGGYDECYWSTELGLCMSQSLQPAICPGGFCGLVLTPEEKDYCPEACETFDQCQTCLRHAHCGWCSKLGTEGEGICTQGSMAEHPARSTCDVLYTSAKNVTKKESDVFSWNYVKCPPENECINGHHNCNNESENCFDLNYGYKCICKDGYRLENGKCTPICRDGCVRGICIAPDICKCDFGYIGVNCSIQCNCNGHANCAAADRLDECGKCHNNTMGSQCEKCEKWYVKNERNECIPCISYCNGHSDVCVSPEMAYTFKNLTKEQIDDMLSEGVSSDAVCLNCNNQTDGTKCQTCVPGFFRGTSTLTDGCRPCECHGHGDMCDPVTGEKCNCANNTESDLTCSAKSHKNSVHPCWDVQCSKCKDSYAGHPTYGHQCYKQITVESKMCFDAKTIDECKVKPKALNPGETVFFVVQPRFMNVDIRIIVDVTQGELDLFMSPQDDSFIVESNRSSGFHEIYLDHQYKWTPYGDESELITPINFSPEKSRYKNYSDDERLYMSPSPECKTKTDGFSVKDYVAQNLCTYITLKQCNVLLRVFGLKNRLIVTLPQNVHSLSGTRFFIVIRATGEQTASYGLIFFRQDQLHIDLFVFFSVFFSCFFLFLAICVVAWKFKQAADIRRARRRHNIELIVMAQRPFSCIDLYLGPDHISPNNQRRKNRNSPAFIQQHAHTVAQEFCSDGNAAVATVFIRLPGKQKAPINLSMGSTLISTSSSRRSKRQAVHNQAQNNF</sequence>
<dbReference type="InterPro" id="IPR000152">
    <property type="entry name" value="EGF-type_Asp/Asn_hydroxyl_site"/>
</dbReference>
<dbReference type="InterPro" id="IPR001881">
    <property type="entry name" value="EGF-like_Ca-bd_dom"/>
</dbReference>
<dbReference type="PROSITE" id="PS01180">
    <property type="entry name" value="CUB"/>
    <property type="match status" value="2"/>
</dbReference>
<dbReference type="SMART" id="SM00423">
    <property type="entry name" value="PSI"/>
    <property type="match status" value="10"/>
</dbReference>
<dbReference type="PROSITE" id="PS50027">
    <property type="entry name" value="EGF_LAM_2"/>
    <property type="match status" value="2"/>
</dbReference>
<dbReference type="FunFam" id="2.60.120.290:FF:000023">
    <property type="entry name" value="Multiple epidermal growth factor-like domains 8"/>
    <property type="match status" value="1"/>
</dbReference>
<keyword evidence="6" id="KW-0677">Repeat</keyword>
<dbReference type="CDD" id="cd00055">
    <property type="entry name" value="EGF_Lam"/>
    <property type="match status" value="3"/>
</dbReference>
<evidence type="ECO:0000256" key="14">
    <source>
        <dbReference type="PROSITE-ProRule" id="PRU00460"/>
    </source>
</evidence>
<evidence type="ECO:0000256" key="12">
    <source>
        <dbReference type="ARBA" id="ARBA00023292"/>
    </source>
</evidence>
<evidence type="ECO:0000256" key="8">
    <source>
        <dbReference type="ARBA" id="ARBA00022989"/>
    </source>
</evidence>
<dbReference type="PROSITE" id="PS50026">
    <property type="entry name" value="EGF_3"/>
    <property type="match status" value="2"/>
</dbReference>
<evidence type="ECO:0000256" key="6">
    <source>
        <dbReference type="ARBA" id="ARBA00022737"/>
    </source>
</evidence>
<dbReference type="PROSITE" id="PS01248">
    <property type="entry name" value="EGF_LAM_1"/>
    <property type="match status" value="3"/>
</dbReference>
<feature type="domain" description="EGF-like" evidence="19">
    <location>
        <begin position="1462"/>
        <end position="1495"/>
    </location>
</feature>
<dbReference type="SUPFAM" id="SSF57184">
    <property type="entry name" value="Growth factor receptor domain"/>
    <property type="match status" value="2"/>
</dbReference>
<dbReference type="InterPro" id="IPR009030">
    <property type="entry name" value="Growth_fac_rcpt_cys_sf"/>
</dbReference>
<dbReference type="InterPro" id="IPR056863">
    <property type="entry name" value="LMN_ATRN_NET-like_EGF"/>
</dbReference>
<dbReference type="FunFam" id="2.10.25.10:FF:000191">
    <property type="entry name" value="Multiple epidermal growth factor-like domains 8"/>
    <property type="match status" value="1"/>
</dbReference>
<name>A0A336LUX4_CULSO</name>
<keyword evidence="3 13" id="KW-0245">EGF-like domain</keyword>
<keyword evidence="10 13" id="KW-1015">Disulfide bond</keyword>
<feature type="disulfide bond" evidence="14">
    <location>
        <begin position="1269"/>
        <end position="1283"/>
    </location>
</feature>
<feature type="disulfide bond" evidence="14">
    <location>
        <begin position="1308"/>
        <end position="1317"/>
    </location>
</feature>
<dbReference type="GO" id="GO:0048731">
    <property type="term" value="P:system development"/>
    <property type="evidence" value="ECO:0007669"/>
    <property type="project" value="UniProtKB-ARBA"/>
</dbReference>
<dbReference type="InterPro" id="IPR015915">
    <property type="entry name" value="Kelch-typ_b-propeller"/>
</dbReference>
<feature type="domain" description="CUB" evidence="18">
    <location>
        <begin position="35"/>
        <end position="148"/>
    </location>
</feature>
<comment type="subcellular location">
    <subcellularLocation>
        <location evidence="1">Membrane</location>
        <topology evidence="1">Single-pass type I membrane protein</topology>
    </subcellularLocation>
</comment>
<evidence type="ECO:0000256" key="10">
    <source>
        <dbReference type="ARBA" id="ARBA00023157"/>
    </source>
</evidence>
<dbReference type="Gene3D" id="2.120.10.80">
    <property type="entry name" value="Kelch-type beta propeller"/>
    <property type="match status" value="4"/>
</dbReference>
<comment type="caution">
    <text evidence="13">Lacks conserved residue(s) required for the propagation of feature annotation.</text>
</comment>
<feature type="region of interest" description="Disordered" evidence="15">
    <location>
        <begin position="2785"/>
        <end position="2806"/>
    </location>
</feature>
<accession>A0A336LUX4</accession>
<dbReference type="FunFam" id="2.10.25.10:FF:000202">
    <property type="entry name" value="Multiple epidermal growth factor-like domains 8"/>
    <property type="match status" value="1"/>
</dbReference>
<evidence type="ECO:0000256" key="5">
    <source>
        <dbReference type="ARBA" id="ARBA00022729"/>
    </source>
</evidence>
<dbReference type="InterPro" id="IPR016201">
    <property type="entry name" value="PSI"/>
</dbReference>
<keyword evidence="12 14" id="KW-0424">Laminin EGF-like domain</keyword>
<feature type="chain" id="PRO_5036062245" evidence="17">
    <location>
        <begin position="33"/>
        <end position="2806"/>
    </location>
</feature>
<keyword evidence="9 16" id="KW-0472">Membrane</keyword>
<evidence type="ECO:0000256" key="3">
    <source>
        <dbReference type="ARBA" id="ARBA00022536"/>
    </source>
</evidence>
<dbReference type="CDD" id="cd00054">
    <property type="entry name" value="EGF_CA"/>
    <property type="match status" value="1"/>
</dbReference>
<feature type="domain" description="Laminin EGF-like" evidence="20">
    <location>
        <begin position="1239"/>
        <end position="1285"/>
    </location>
</feature>
<dbReference type="PROSITE" id="PS01187">
    <property type="entry name" value="EGF_CA"/>
    <property type="match status" value="1"/>
</dbReference>
<dbReference type="InterPro" id="IPR049883">
    <property type="entry name" value="NOTCH1_EGF-like"/>
</dbReference>
<dbReference type="Pfam" id="PF18720">
    <property type="entry name" value="EGF_Tenascin"/>
    <property type="match status" value="1"/>
</dbReference>
<dbReference type="InterPro" id="IPR018097">
    <property type="entry name" value="EGF_Ca-bd_CS"/>
</dbReference>
<dbReference type="CDD" id="cd00041">
    <property type="entry name" value="CUB"/>
    <property type="match status" value="1"/>
</dbReference>
<protein>
    <submittedName>
        <fullName evidence="22">CSON005462 protein</fullName>
    </submittedName>
</protein>
<dbReference type="PRINTS" id="PR00011">
    <property type="entry name" value="EGFLAMININ"/>
</dbReference>
<feature type="disulfide bond" evidence="13">
    <location>
        <begin position="1485"/>
        <end position="1494"/>
    </location>
</feature>
<feature type="transmembrane region" description="Helical" evidence="16">
    <location>
        <begin position="2665"/>
        <end position="2687"/>
    </location>
</feature>
<dbReference type="Pfam" id="PF00431">
    <property type="entry name" value="CUB"/>
    <property type="match status" value="1"/>
</dbReference>
<dbReference type="InterPro" id="IPR000859">
    <property type="entry name" value="CUB_dom"/>
</dbReference>
<feature type="domain" description="CUB" evidence="18">
    <location>
        <begin position="1320"/>
        <end position="1464"/>
    </location>
</feature>
<keyword evidence="8 16" id="KW-1133">Transmembrane helix</keyword>
<keyword evidence="7" id="KW-0106">Calcium</keyword>
<dbReference type="PROSITE" id="PS01186">
    <property type="entry name" value="EGF_2"/>
    <property type="match status" value="2"/>
</dbReference>
<dbReference type="Gene3D" id="2.10.25.10">
    <property type="entry name" value="Laminin"/>
    <property type="match status" value="7"/>
</dbReference>
<dbReference type="GO" id="GO:0005509">
    <property type="term" value="F:calcium ion binding"/>
    <property type="evidence" value="ECO:0007669"/>
    <property type="project" value="InterPro"/>
</dbReference>
<dbReference type="Gene3D" id="2.60.120.290">
    <property type="entry name" value="Spermadhesin, CUB domain"/>
    <property type="match status" value="2"/>
</dbReference>
<dbReference type="InterPro" id="IPR000742">
    <property type="entry name" value="EGF"/>
</dbReference>
<dbReference type="EMBL" id="UFQT01000215">
    <property type="protein sequence ID" value="SSX21836.1"/>
    <property type="molecule type" value="Genomic_DNA"/>
</dbReference>
<evidence type="ECO:0000313" key="22">
    <source>
        <dbReference type="EMBL" id="SSX21836.1"/>
    </source>
</evidence>
<dbReference type="Pfam" id="PF00053">
    <property type="entry name" value="EGF_laminin"/>
    <property type="match status" value="2"/>
</dbReference>
<dbReference type="PROSITE" id="PS00022">
    <property type="entry name" value="EGF_1"/>
    <property type="match status" value="3"/>
</dbReference>
<dbReference type="Pfam" id="PF24981">
    <property type="entry name" value="Beta-prop_ATRN-LZTR1"/>
    <property type="match status" value="2"/>
</dbReference>
<dbReference type="PANTHER" id="PTHR46093">
    <property type="entry name" value="ACYL-COA-BINDING DOMAIN-CONTAINING PROTEIN 5"/>
    <property type="match status" value="1"/>
</dbReference>
<dbReference type="InterPro" id="IPR041161">
    <property type="entry name" value="EGF_Tenascin"/>
</dbReference>
<evidence type="ECO:0000256" key="1">
    <source>
        <dbReference type="ARBA" id="ARBA00004479"/>
    </source>
</evidence>
<dbReference type="SMART" id="SM00042">
    <property type="entry name" value="CUB"/>
    <property type="match status" value="1"/>
</dbReference>
<dbReference type="Pfam" id="PF07645">
    <property type="entry name" value="EGF_CA"/>
    <property type="match status" value="2"/>
</dbReference>
<evidence type="ECO:0000256" key="13">
    <source>
        <dbReference type="PROSITE-ProRule" id="PRU00076"/>
    </source>
</evidence>
<dbReference type="InterPro" id="IPR035914">
    <property type="entry name" value="Sperma_CUB_dom_sf"/>
</dbReference>
<dbReference type="OMA" id="PVCQWCD"/>
<feature type="domain" description="Laminin EGF-like" evidence="20">
    <location>
        <begin position="1286"/>
        <end position="1340"/>
    </location>
</feature>
<dbReference type="GO" id="GO:0016020">
    <property type="term" value="C:membrane"/>
    <property type="evidence" value="ECO:0007669"/>
    <property type="project" value="UniProtKB-SubCell"/>
</dbReference>
<dbReference type="VEuPathDB" id="VectorBase:CSON005462"/>
<dbReference type="InterPro" id="IPR002049">
    <property type="entry name" value="LE_dom"/>
</dbReference>
<evidence type="ECO:0000256" key="7">
    <source>
        <dbReference type="ARBA" id="ARBA00022837"/>
    </source>
</evidence>
<feature type="disulfide bond" evidence="14">
    <location>
        <begin position="1257"/>
        <end position="1266"/>
    </location>
</feature>
<organism evidence="22">
    <name type="scientific">Culicoides sonorensis</name>
    <name type="common">Biting midge</name>
    <dbReference type="NCBI Taxonomy" id="179676"/>
    <lineage>
        <taxon>Eukaryota</taxon>
        <taxon>Metazoa</taxon>
        <taxon>Ecdysozoa</taxon>
        <taxon>Arthropoda</taxon>
        <taxon>Hexapoda</taxon>
        <taxon>Insecta</taxon>
        <taxon>Pterygota</taxon>
        <taxon>Neoptera</taxon>
        <taxon>Endopterygota</taxon>
        <taxon>Diptera</taxon>
        <taxon>Nematocera</taxon>
        <taxon>Chironomoidea</taxon>
        <taxon>Ceratopogonidae</taxon>
        <taxon>Ceratopogoninae</taxon>
        <taxon>Culicoides</taxon>
        <taxon>Monoculicoides</taxon>
    </lineage>
</organism>
<evidence type="ECO:0000256" key="11">
    <source>
        <dbReference type="ARBA" id="ARBA00023180"/>
    </source>
</evidence>
<dbReference type="InterPro" id="IPR056737">
    <property type="entry name" value="Beta-prop_ATRN-MKLN-like"/>
</dbReference>
<feature type="signal peptide" evidence="17">
    <location>
        <begin position="1"/>
        <end position="32"/>
    </location>
</feature>
<evidence type="ECO:0000256" key="4">
    <source>
        <dbReference type="ARBA" id="ARBA00022692"/>
    </source>
</evidence>
<keyword evidence="2" id="KW-0880">Kelch repeat</keyword>
<reference evidence="22" key="2">
    <citation type="submission" date="2018-07" db="EMBL/GenBank/DDBJ databases">
        <authorList>
            <person name="Quirk P.G."/>
            <person name="Krulwich T.A."/>
        </authorList>
    </citation>
    <scope>NUCLEOTIDE SEQUENCE</scope>
</reference>
<keyword evidence="11" id="KW-0325">Glycoprotein</keyword>
<reference evidence="21" key="1">
    <citation type="submission" date="2018-04" db="EMBL/GenBank/DDBJ databases">
        <authorList>
            <person name="Go L.Y."/>
            <person name="Mitchell J.A."/>
        </authorList>
    </citation>
    <scope>NUCLEOTIDE SEQUENCE</scope>
    <source>
        <tissue evidence="21">Whole organism</tissue>
    </source>
</reference>
<dbReference type="InterPro" id="IPR002165">
    <property type="entry name" value="Plexin_repeat"/>
</dbReference>
<evidence type="ECO:0000259" key="19">
    <source>
        <dbReference type="PROSITE" id="PS50026"/>
    </source>
</evidence>
<dbReference type="PROSITE" id="PS00010">
    <property type="entry name" value="ASX_HYDROXYL"/>
    <property type="match status" value="2"/>
</dbReference>
<dbReference type="GO" id="GO:0048513">
    <property type="term" value="P:animal organ development"/>
    <property type="evidence" value="ECO:0007669"/>
    <property type="project" value="UniProtKB-ARBA"/>
</dbReference>
<gene>
    <name evidence="22" type="primary">CSON005462</name>
</gene>
<evidence type="ECO:0000256" key="16">
    <source>
        <dbReference type="SAM" id="Phobius"/>
    </source>
</evidence>
<keyword evidence="4 16" id="KW-0812">Transmembrane</keyword>
<evidence type="ECO:0000313" key="21">
    <source>
        <dbReference type="EMBL" id="SSX01456.1"/>
    </source>
</evidence>
<dbReference type="SUPFAM" id="SSF57196">
    <property type="entry name" value="EGF/Laminin"/>
    <property type="match status" value="2"/>
</dbReference>
<dbReference type="Pfam" id="PF01437">
    <property type="entry name" value="PSI"/>
    <property type="match status" value="1"/>
</dbReference>
<dbReference type="Pfam" id="PF24973">
    <property type="entry name" value="EGF_LMN_ATRN"/>
    <property type="match status" value="2"/>
</dbReference>
<dbReference type="SMART" id="SM00181">
    <property type="entry name" value="EGF"/>
    <property type="match status" value="10"/>
</dbReference>
<dbReference type="PANTHER" id="PTHR46093:SF16">
    <property type="entry name" value="MULTIPLE EGF-LIKE-DOMAINS 8"/>
    <property type="match status" value="1"/>
</dbReference>